<dbReference type="SUPFAM" id="SSF48452">
    <property type="entry name" value="TPR-like"/>
    <property type="match status" value="1"/>
</dbReference>
<evidence type="ECO:0000313" key="3">
    <source>
        <dbReference type="Proteomes" id="UP001162480"/>
    </source>
</evidence>
<name>A0AA36F0R6_OCTVU</name>
<organism evidence="2 3">
    <name type="scientific">Octopus vulgaris</name>
    <name type="common">Common octopus</name>
    <dbReference type="NCBI Taxonomy" id="6645"/>
    <lineage>
        <taxon>Eukaryota</taxon>
        <taxon>Metazoa</taxon>
        <taxon>Spiralia</taxon>
        <taxon>Lophotrochozoa</taxon>
        <taxon>Mollusca</taxon>
        <taxon>Cephalopoda</taxon>
        <taxon>Coleoidea</taxon>
        <taxon>Octopodiformes</taxon>
        <taxon>Octopoda</taxon>
        <taxon>Incirrata</taxon>
        <taxon>Octopodidae</taxon>
        <taxon>Octopus</taxon>
    </lineage>
</organism>
<gene>
    <name evidence="2" type="ORF">OCTVUL_1B002123</name>
</gene>
<dbReference type="EMBL" id="OX597815">
    <property type="protein sequence ID" value="CAI9718688.1"/>
    <property type="molecule type" value="Genomic_DNA"/>
</dbReference>
<evidence type="ECO:0000256" key="1">
    <source>
        <dbReference type="SAM" id="MobiDB-lite"/>
    </source>
</evidence>
<dbReference type="Pfam" id="PF25439">
    <property type="entry name" value="TPR_CFAP46_N"/>
    <property type="match status" value="1"/>
</dbReference>
<protein>
    <submittedName>
        <fullName evidence="2">Ciliaflagella46-likeassociated and flagella-associated 46</fullName>
    </submittedName>
</protein>
<proteinExistence type="predicted"/>
<dbReference type="InterPro" id="IPR057466">
    <property type="entry name" value="CFAP46_TPR"/>
</dbReference>
<keyword evidence="3" id="KW-1185">Reference proteome</keyword>
<feature type="region of interest" description="Disordered" evidence="1">
    <location>
        <begin position="1476"/>
        <end position="1501"/>
    </location>
</feature>
<dbReference type="Proteomes" id="UP001162480">
    <property type="component" value="Chromosome 2"/>
</dbReference>
<dbReference type="InterPro" id="IPR011990">
    <property type="entry name" value="TPR-like_helical_dom_sf"/>
</dbReference>
<sequence length="2761" mass="318312">MTSQVLPETIKMDIEVKYLMDYVANCNDVEECQKYIRKAFDMILQMDHLQFTTDLPHATPTDILIQCSDLAIRCAAYDIAEECLNLFFTRAVATDTNRCVAYLYMAQLSAPTNIFDTTHLEKAGQHITRAINLAVKNPALHNEIYNASILYWRLCHPFLRPGFYNYVVNTLYVIVKALNDLPDINYNWKAILSVTLIEMYLKTGKKSEAIEIAKTAIGFVKKYAITFFKKLFELIVRYQLVDSVMSQGQIKNSPELHAFYSIMKLNYTSETKEISREIYKVMVQLNIATLSTDNFGYVEESVHANASPREGKKKSPRELTVHRPRPLSEDNLERQYLLLELTRLCLKHNLVPFAQKCIQAAMKSSNYKKEFYTQFKFAESEIMVKLLGAHQESYSRKSVKIRLKAIKLCEENIIIAKQQHDAHSVQCGCVTLWNLSLPLLQSNLRSHLCKPLTLVAQALEDIQSLFIQLRCQVHRELALCEEKEHIKIAISHLKKAIALDGSKVYHNQLSLKLNRLTLLSEMYFNPDNPEDIAGKIIEQAREVKSLGTKEGMRALLIKAGITLSPDAFQTVLDSESLFYEKVKLSPNTTDQLVERVQRYDANIKKIDGHLLRIGDRCDYIRMHLWADLSKVARKHGAWDVCRTAAMFCLLYDDNRWLSAYKDVSVPATECSSVDSALKSDENIDEILYSKKKKGTGDKLSLSDREHVRVLAEINFIQGEACLNLLYQENVKLNDLPVYPQDYSKHGKNYEAADPAEDKDWQIYCQWIQQMNSKISSSFLRGLILGYNLNDSHIVGNAATYLWNYNLHIIEQNRQSEIVGCFSTILEGMQKVDYSEFIILLINICINLATGLMMPWMPSIPDINNESPTRLYASPEKSVSKNQSKPPLVLIPPQALPDLKRAIEVCEYAIDITNKKKQISSIPLPMKASLLKTWVIAKQMSQQQINRNSIKDDDPEKQLSQIIVDIEMYTHTKNGVLEFKDLLPLPNLVATVLKHLWRDNLLKLQLCTQLAEILYNYKNYELVIKVAKAVTDSYLTEISVACAKEKTGSGINNGYMEEKVSYLFLLMGQSMTENMEGQTDRWETINNFIKAAEFSIPSHNYQILMKAARNYWNTILPLINISSERKSLKASLQEILSYISKVTNKITELNSIEKTNSYVPDVNRITLYGYIGRNWENDPVLINSDDDDQKLQVSLYIVLCESYEDSNDWKTVIKILNTAIADLPHSFHKIQLFRRRIMVKAKLGENMLMDLQRFRDEKEDFVAVMWRDIALHSNKLSEQCIAYQKAIESLSSEEYNWQKFHYLLEFSEWLYTYQMPEQIVVDQIEWAIDILMCMTPEIDGEKPGNKTPRVSALQLDTIPQDTILQDTENLPNSNINENVEQMDFQFYVPQEKEIIIGVPLQDCTAVTGRMNNVKQLNYLIKSYVLLCAIYTPASPFYEKYSLLAYSFTIRLWQVCMAAALSFYFEIPKNNTLTNKDSGVSNKSDFQSKQKGKDKKEKNENCISPTKEKNKKKFLSTNVSTLTPEEWAVFEVPCDLEEIFTHQSLETTGINEKSFPDPMISLYYFDKLVTNLQNIGFHHLTLPVLALNHTIASFVAHSKSFVLYTHCKRMEICAELNLPQCSSFHENVINQVSGIAPNELIEIREKFYEYVQERNNYCIKPNISSEAEKEKLLHKCHLGHYFQDTFVYQIWTKTAEALIEQTHYQLARKYLIEAYKFAVGFKDIFYQGKLCFLKAKLAFVEAQYKDAFDLCMKAEEIMVGDMEYWYEIVMLKTDAALQTFPKNGYEFVEEFLQRIIKEFEKLSLTRPNQALSYHYTIALIQAKLGEVQIKYYMSRCNDLPSASLQEVFQSPLNYFDISTEFLLKHKFTKAAVKVMHNHAKLLHEIALSTTNNTNSMQSYYLHSVKVFNQAIEQARAIFNDIMMILPKDFNLSLPIHRELSNLQRSCAEVMVEIQTIQTNHEIEKIQKHQYDIERIKLEEEFINKSPEYLETEKEWTTSKQWIANEILSQATSAHSLARTILWIKSRSLLIIGKCLLNLSFLKQANPSLLWSLFDIVPDKETPDTENTESDESKEGKNPFFNHLNQIPNLSKKIKEIKWKEDISFCYFAQAAECLAQALNTAFQLKQTNIIMQASYELLKSIGQFDVIAASHFLALYQSCQASCHLKKLLGISQPNPYSCRLAALLHQRRHMLNNYAEKNFICTDTYSSVTNSLETEWQAWKSTMILTNHFDIAKEFPSNFNFIVLQHSPDKNFIFYSLLEKYKSIKSAAVPKQPTVSTTQSLLKRSSLAKFRVNPDKLHQLLNMLKLYKKDVRRALLKKEFQIKNQSDYKNMLDTLKFEPCDSAISESFVIENDEEWMQEKFEEIVALMEDYFAAVLQPLRTALQHTFAPTYSSTAFKESSENGCIIILADSDLLELPLESLSVFREFENIISVSRDISLQLFYHRFHQEEVVEETKDKKKKDKKQQQQPPPLPTRIPVNKETGKKRKRELVDHVMPPWGQSIITDSFKYMVDVNYEFNEPEEYDLCKIFKSLLAEYEQSYTSQWIGLSGDIRNASSGEWETYLNESGSFIFLAPYKITSYLNPVKIPAFNISKCLLVCQFDLSENYSSFRRLSLHDASKSDDVLSLENPVSVALLLSLAGVHCIMGNQWSCQLNQNIKHMKTAMKCLLSDGYSTGETLRHIQVPFLKMEEKRSTENYDNKDKKSGKKNTKADKKKDAKLAATASSTSVSPIKSLSQLDDKEVRPNWFNMVCYGLPNLFVTQT</sequence>
<feature type="compositionally biased region" description="Basic and acidic residues" evidence="1">
    <location>
        <begin position="2708"/>
        <end position="2717"/>
    </location>
</feature>
<reference evidence="2" key="1">
    <citation type="submission" date="2023-08" db="EMBL/GenBank/DDBJ databases">
        <authorList>
            <person name="Alioto T."/>
            <person name="Alioto T."/>
            <person name="Gomez Garrido J."/>
        </authorList>
    </citation>
    <scope>NUCLEOTIDE SEQUENCE</scope>
</reference>
<accession>A0AA36F0R6</accession>
<feature type="region of interest" description="Disordered" evidence="1">
    <location>
        <begin position="2691"/>
        <end position="2724"/>
    </location>
</feature>
<dbReference type="GO" id="GO:0035082">
    <property type="term" value="P:axoneme assembly"/>
    <property type="evidence" value="ECO:0007669"/>
    <property type="project" value="InterPro"/>
</dbReference>
<dbReference type="InterPro" id="IPR039586">
    <property type="entry name" value="CFAP46"/>
</dbReference>
<dbReference type="PANTHER" id="PTHR15977:SF15">
    <property type="entry name" value="CILIA- AND FLAGELLA-ASSOCIATED PROTEIN 46"/>
    <property type="match status" value="1"/>
</dbReference>
<dbReference type="PANTHER" id="PTHR15977">
    <property type="entry name" value="CILIA- AND FLAGELLA-ASSOCIATED PROTEIN 46"/>
    <property type="match status" value="1"/>
</dbReference>
<feature type="compositionally biased region" description="Basic and acidic residues" evidence="1">
    <location>
        <begin position="2691"/>
        <end position="2701"/>
    </location>
</feature>
<dbReference type="GO" id="GO:0060294">
    <property type="term" value="P:cilium movement involved in cell motility"/>
    <property type="evidence" value="ECO:0007669"/>
    <property type="project" value="InterPro"/>
</dbReference>
<evidence type="ECO:0000313" key="2">
    <source>
        <dbReference type="EMBL" id="CAI9718688.1"/>
    </source>
</evidence>
<feature type="region of interest" description="Disordered" evidence="1">
    <location>
        <begin position="2453"/>
        <end position="2484"/>
    </location>
</feature>